<name>A0A836B4Q8_9CHLO</name>
<keyword evidence="3" id="KW-1185">Reference proteome</keyword>
<feature type="compositionally biased region" description="Low complexity" evidence="1">
    <location>
        <begin position="1229"/>
        <end position="1247"/>
    </location>
</feature>
<feature type="region of interest" description="Disordered" evidence="1">
    <location>
        <begin position="518"/>
        <end position="563"/>
    </location>
</feature>
<dbReference type="EMBL" id="JAEHOD010000022">
    <property type="protein sequence ID" value="KAG2447368.1"/>
    <property type="molecule type" value="Genomic_DNA"/>
</dbReference>
<evidence type="ECO:0000256" key="1">
    <source>
        <dbReference type="SAM" id="MobiDB-lite"/>
    </source>
</evidence>
<dbReference type="PANTHER" id="PTHR45733:SF8">
    <property type="entry name" value="FORMIN-J"/>
    <property type="match status" value="1"/>
</dbReference>
<dbReference type="Proteomes" id="UP000613740">
    <property type="component" value="Unassembled WGS sequence"/>
</dbReference>
<dbReference type="OrthoDB" id="541339at2759"/>
<dbReference type="PANTHER" id="PTHR45733">
    <property type="entry name" value="FORMIN-J"/>
    <property type="match status" value="1"/>
</dbReference>
<feature type="compositionally biased region" description="Pro residues" evidence="1">
    <location>
        <begin position="797"/>
        <end position="959"/>
    </location>
</feature>
<comment type="caution">
    <text evidence="2">The sequence shown here is derived from an EMBL/GenBank/DDBJ whole genome shotgun (WGS) entry which is preliminary data.</text>
</comment>
<protein>
    <recommendedName>
        <fullName evidence="4">Pherophorin domain-containing protein</fullName>
    </recommendedName>
</protein>
<evidence type="ECO:0000313" key="3">
    <source>
        <dbReference type="Proteomes" id="UP000613740"/>
    </source>
</evidence>
<proteinExistence type="predicted"/>
<evidence type="ECO:0000313" key="2">
    <source>
        <dbReference type="EMBL" id="KAG2447368.1"/>
    </source>
</evidence>
<dbReference type="AlphaFoldDB" id="A0A836B4Q8"/>
<feature type="compositionally biased region" description="Low complexity" evidence="1">
    <location>
        <begin position="33"/>
        <end position="49"/>
    </location>
</feature>
<feature type="region of interest" description="Disordered" evidence="1">
    <location>
        <begin position="25"/>
        <end position="60"/>
    </location>
</feature>
<feature type="compositionally biased region" description="Pro residues" evidence="1">
    <location>
        <begin position="763"/>
        <end position="782"/>
    </location>
</feature>
<dbReference type="InterPro" id="IPR051144">
    <property type="entry name" value="Formin_homology_domain"/>
</dbReference>
<gene>
    <name evidence="2" type="ORF">HYH02_007696</name>
</gene>
<sequence length="1254" mass="131307">MTASLIASLATLGAPCPGRHNQPAACADTSGINSCRRSSSSSSSSSRNSPARTHRRHAAAGSGRPALLVAALLLLTAGLAAAQPPPSFYCNTWKGTSPATCPICASGSPCTAISTADDFWRKPEICSLPDIEPLRSVVTGATFFPTTSICSSDSGVAAYPIRGLPASNAAGKSAGTAYAWIGYNGRLYLTLTFDCNFMFSSNPNWPGPKVSVALWNAANGLGRPQYVDVLYAAGFYACYTLSIDLRNVCNPADGAVFNPSPNIGSICQCNGGACPNPPTNLFSEGMPLYLDVRVSLGDYASQDGACMPGTIGNYTLSSPSDGPAVNPLFVPNCIAPPSPPPTPPRPPPPAPPSPPRPPPSPPRPPSPPPPRPPTPPTPPSPPPVDVSVVITTPLLLDRDSTCPSIALWLASWYAIVNATVSNPPCVVGVSTASSTIFITYSLLPNQAVPFINTIFPPYPEPRSIQLKVLMLDLLKLPCNSTSSVQGVGIYRVVPDNLLPNGAKDGRWPELYCVPPPAAPPSPPKPPAPKAPRAPPPSPPPPPPPNPPPPSPPPPPPPRPPPPPPVPPPPPGILYYWQMFYPAPIDQARAKDCTYVNFIMKYSYKIAELSPGQTDPNCTLSSTKLVSTLMFYSIERGAKSMVGVFNEAAIGEFVTMYGIPCNSIIYMSYDDGSGATVGFKTFSGSNVPALKCGLPPRPPRPPSPNPPPPTPPFSPDAPLPPSSPDQASNFSPPPPVRRPPSPRPPSPRPPSPTPSPPFNTSTVPRPPSPPRPPGPPRPPPSPPDIVLQPPNGDQPSAFQPPPPARKPPSPRPPRPRPPPLRFPPEVPFLPLPPDRMQLSPPPPPRRRSPPPPTPPSPKPPRSPRPPPPAESPSPPPSPPPPRSPRLRPPPPLESPPPPPSPPPPRSPRLRPPPPVPDPPPPRTPRSPRPPPPGANPPPPPPPRSPRPPPPSPPPSPPPPTGNITVNNRTVIMSVDTILSRPLTQAHCTALTVITAQSVPPTVNVTSGPNCQLNDPPTTGAKVIIVLATTTQALEFYNAYATPTRADTIVRVLSLPCNRSSVIFAAPGLAEPRVFDQRNVPALQCAARTTTTTTGRRLVLAAERAMRAFEEAEAAAAQGGRRALPEEVAFGDVPEDERATDALPLVSLPILSHGANEADPAAAASAATAAAVSRALGEAGEEERIVAVGGQAAAALLGEDGRRHTAVLRDELAGLMLVDLDDGEQRQQEDSGSSSSSSSDTSNAGSGRSAVRGRQQ</sequence>
<feature type="compositionally biased region" description="Pro residues" evidence="1">
    <location>
        <begin position="694"/>
        <end position="722"/>
    </location>
</feature>
<evidence type="ECO:0008006" key="4">
    <source>
        <dbReference type="Google" id="ProtNLM"/>
    </source>
</evidence>
<feature type="region of interest" description="Disordered" evidence="1">
    <location>
        <begin position="689"/>
        <end position="964"/>
    </location>
</feature>
<accession>A0A836B4Q8</accession>
<feature type="region of interest" description="Disordered" evidence="1">
    <location>
        <begin position="1217"/>
        <end position="1254"/>
    </location>
</feature>
<reference evidence="2" key="1">
    <citation type="journal article" date="2020" name="bioRxiv">
        <title>Comparative genomics of Chlamydomonas.</title>
        <authorList>
            <person name="Craig R.J."/>
            <person name="Hasan A.R."/>
            <person name="Ness R.W."/>
            <person name="Keightley P.D."/>
        </authorList>
    </citation>
    <scope>NUCLEOTIDE SEQUENCE</scope>
    <source>
        <strain evidence="2">CCAP 11/173</strain>
    </source>
</reference>
<feature type="compositionally biased region" description="Pro residues" evidence="1">
    <location>
        <begin position="730"/>
        <end position="756"/>
    </location>
</feature>
<feature type="region of interest" description="Disordered" evidence="1">
    <location>
        <begin position="336"/>
        <end position="384"/>
    </location>
</feature>
<organism evidence="2 3">
    <name type="scientific">Chlamydomonas schloesseri</name>
    <dbReference type="NCBI Taxonomy" id="2026947"/>
    <lineage>
        <taxon>Eukaryota</taxon>
        <taxon>Viridiplantae</taxon>
        <taxon>Chlorophyta</taxon>
        <taxon>core chlorophytes</taxon>
        <taxon>Chlorophyceae</taxon>
        <taxon>CS clade</taxon>
        <taxon>Chlamydomonadales</taxon>
        <taxon>Chlamydomonadaceae</taxon>
        <taxon>Chlamydomonas</taxon>
    </lineage>
</organism>